<proteinExistence type="predicted"/>
<dbReference type="AlphaFoldDB" id="A0A812T5J2"/>
<protein>
    <submittedName>
        <fullName evidence="2">Uncharacterized protein</fullName>
    </submittedName>
</protein>
<gene>
    <name evidence="2" type="ORF">SPIL2461_LOCUS13094</name>
</gene>
<feature type="compositionally biased region" description="Basic and acidic residues" evidence="1">
    <location>
        <begin position="228"/>
        <end position="244"/>
    </location>
</feature>
<name>A0A812T5J2_SYMPI</name>
<comment type="caution">
    <text evidence="2">The sequence shown here is derived from an EMBL/GenBank/DDBJ whole genome shotgun (WGS) entry which is preliminary data.</text>
</comment>
<organism evidence="2 3">
    <name type="scientific">Symbiodinium pilosum</name>
    <name type="common">Dinoflagellate</name>
    <dbReference type="NCBI Taxonomy" id="2952"/>
    <lineage>
        <taxon>Eukaryota</taxon>
        <taxon>Sar</taxon>
        <taxon>Alveolata</taxon>
        <taxon>Dinophyceae</taxon>
        <taxon>Suessiales</taxon>
        <taxon>Symbiodiniaceae</taxon>
        <taxon>Symbiodinium</taxon>
    </lineage>
</organism>
<accession>A0A812T5J2</accession>
<sequence length="499" mass="54106">MEEGLKGRAATAEAIAEYGLSGLDNPDMVGNIFGRAASIALPTASSAASSASDDAAKKVPKNFDAASERLALKARMSQAVDKEASALMSALDEAEGSMDDAFHEALLSPNTPSSEMEAMKLLRGRYAVGKAILGGFEPGKDANDSAMAAEEDVSAYEAAIKENPEAQMPDVFKSVQPLRHVWGVLERELKGMSTHAEKKNIDNQFKPVLNMLAIMKTSLKSAADKLKKFSKDRQAREEKMKRQADQQALKQLKADSKKREAEEKKMNKAAEKQGRVENIFGIDFCKLGCRAMLPRDPRDEKITGLDFTKPFALKSDSPVCSKLHSVLGDARVVSCLDSFYNGFPGSVAALKGSKRFTTPVKNSIALRSSILDQLSIADLHPGDDADAATTAALNGVYAWGYGEDMLNHGLDVCQLPSLRLQTAGNRWVVMFPIDGLVSYLRSCNQGQDVSYAQVMDFIQQVQPNQMAAYLKMNPDGVCHGLLMKGSLAYVPPGWVLAEK</sequence>
<dbReference type="OrthoDB" id="420325at2759"/>
<feature type="non-terminal residue" evidence="2">
    <location>
        <position position="1"/>
    </location>
</feature>
<feature type="region of interest" description="Disordered" evidence="1">
    <location>
        <begin position="228"/>
        <end position="269"/>
    </location>
</feature>
<dbReference type="Proteomes" id="UP000649617">
    <property type="component" value="Unassembled WGS sequence"/>
</dbReference>
<evidence type="ECO:0000256" key="1">
    <source>
        <dbReference type="SAM" id="MobiDB-lite"/>
    </source>
</evidence>
<evidence type="ECO:0000313" key="2">
    <source>
        <dbReference type="EMBL" id="CAE7505247.1"/>
    </source>
</evidence>
<evidence type="ECO:0000313" key="3">
    <source>
        <dbReference type="Proteomes" id="UP000649617"/>
    </source>
</evidence>
<keyword evidence="3" id="KW-1185">Reference proteome</keyword>
<reference evidence="2" key="1">
    <citation type="submission" date="2021-02" db="EMBL/GenBank/DDBJ databases">
        <authorList>
            <person name="Dougan E. K."/>
            <person name="Rhodes N."/>
            <person name="Thang M."/>
            <person name="Chan C."/>
        </authorList>
    </citation>
    <scope>NUCLEOTIDE SEQUENCE</scope>
</reference>
<dbReference type="EMBL" id="CAJNIZ010028095">
    <property type="protein sequence ID" value="CAE7505247.1"/>
    <property type="molecule type" value="Genomic_DNA"/>
</dbReference>
<feature type="compositionally biased region" description="Basic and acidic residues" evidence="1">
    <location>
        <begin position="252"/>
        <end position="269"/>
    </location>
</feature>